<gene>
    <name evidence="1" type="ORF">CONPUDRAFT_137696</name>
</gene>
<proteinExistence type="predicted"/>
<evidence type="ECO:0000313" key="2">
    <source>
        <dbReference type="Proteomes" id="UP000053558"/>
    </source>
</evidence>
<feature type="non-terminal residue" evidence="1">
    <location>
        <position position="187"/>
    </location>
</feature>
<dbReference type="EMBL" id="JH711579">
    <property type="protein sequence ID" value="EIW80525.1"/>
    <property type="molecule type" value="Genomic_DNA"/>
</dbReference>
<organism evidence="1 2">
    <name type="scientific">Coniophora puteana (strain RWD-64-598)</name>
    <name type="common">Brown rot fungus</name>
    <dbReference type="NCBI Taxonomy" id="741705"/>
    <lineage>
        <taxon>Eukaryota</taxon>
        <taxon>Fungi</taxon>
        <taxon>Dikarya</taxon>
        <taxon>Basidiomycota</taxon>
        <taxon>Agaricomycotina</taxon>
        <taxon>Agaricomycetes</taxon>
        <taxon>Agaricomycetidae</taxon>
        <taxon>Boletales</taxon>
        <taxon>Coniophorineae</taxon>
        <taxon>Coniophoraceae</taxon>
        <taxon>Coniophora</taxon>
    </lineage>
</organism>
<reference evidence="2" key="1">
    <citation type="journal article" date="2012" name="Science">
        <title>The Paleozoic origin of enzymatic lignin decomposition reconstructed from 31 fungal genomes.</title>
        <authorList>
            <person name="Floudas D."/>
            <person name="Binder M."/>
            <person name="Riley R."/>
            <person name="Barry K."/>
            <person name="Blanchette R.A."/>
            <person name="Henrissat B."/>
            <person name="Martinez A.T."/>
            <person name="Otillar R."/>
            <person name="Spatafora J.W."/>
            <person name="Yadav J.S."/>
            <person name="Aerts A."/>
            <person name="Benoit I."/>
            <person name="Boyd A."/>
            <person name="Carlson A."/>
            <person name="Copeland A."/>
            <person name="Coutinho P.M."/>
            <person name="de Vries R.P."/>
            <person name="Ferreira P."/>
            <person name="Findley K."/>
            <person name="Foster B."/>
            <person name="Gaskell J."/>
            <person name="Glotzer D."/>
            <person name="Gorecki P."/>
            <person name="Heitman J."/>
            <person name="Hesse C."/>
            <person name="Hori C."/>
            <person name="Igarashi K."/>
            <person name="Jurgens J.A."/>
            <person name="Kallen N."/>
            <person name="Kersten P."/>
            <person name="Kohler A."/>
            <person name="Kuees U."/>
            <person name="Kumar T.K.A."/>
            <person name="Kuo A."/>
            <person name="LaButti K."/>
            <person name="Larrondo L.F."/>
            <person name="Lindquist E."/>
            <person name="Ling A."/>
            <person name="Lombard V."/>
            <person name="Lucas S."/>
            <person name="Lundell T."/>
            <person name="Martin R."/>
            <person name="McLaughlin D.J."/>
            <person name="Morgenstern I."/>
            <person name="Morin E."/>
            <person name="Murat C."/>
            <person name="Nagy L.G."/>
            <person name="Nolan M."/>
            <person name="Ohm R.A."/>
            <person name="Patyshakuliyeva A."/>
            <person name="Rokas A."/>
            <person name="Ruiz-Duenas F.J."/>
            <person name="Sabat G."/>
            <person name="Salamov A."/>
            <person name="Samejima M."/>
            <person name="Schmutz J."/>
            <person name="Slot J.C."/>
            <person name="St John F."/>
            <person name="Stenlid J."/>
            <person name="Sun H."/>
            <person name="Sun S."/>
            <person name="Syed K."/>
            <person name="Tsang A."/>
            <person name="Wiebenga A."/>
            <person name="Young D."/>
            <person name="Pisabarro A."/>
            <person name="Eastwood D.C."/>
            <person name="Martin F."/>
            <person name="Cullen D."/>
            <person name="Grigoriev I.V."/>
            <person name="Hibbett D.S."/>
        </authorList>
    </citation>
    <scope>NUCLEOTIDE SEQUENCE [LARGE SCALE GENOMIC DNA]</scope>
    <source>
        <strain evidence="2">RWD-64-598 SS2</strain>
    </source>
</reference>
<dbReference type="Proteomes" id="UP000053558">
    <property type="component" value="Unassembled WGS sequence"/>
</dbReference>
<dbReference type="RefSeq" id="XP_007769460.1">
    <property type="nucleotide sequence ID" value="XM_007771270.1"/>
</dbReference>
<protein>
    <submittedName>
        <fullName evidence="1">Uncharacterized protein</fullName>
    </submittedName>
</protein>
<name>A0A5M3MP56_CONPW</name>
<sequence length="187" mass="21009">MNGRRCHSSQADLLSQPMIPPSISSSLNPLVTRTPMSEGTLAHQSFIAILRHILHCRPRFLCRFCYSLRCVGCRGLSYTNHPKCFDCLQGHIPLCSATLHSRDELLRLRVHRVHRIHPQRSVLAQEGRLAFNTNASLFSATRGNRWIGPNDLMANVSMTALLVLSFASSSLAFETWEGPYANAYLFT</sequence>
<accession>A0A5M3MP56</accession>
<dbReference type="KEGG" id="cput:CONPUDRAFT_137696"/>
<keyword evidence="2" id="KW-1185">Reference proteome</keyword>
<dbReference type="GeneID" id="19201070"/>
<dbReference type="AlphaFoldDB" id="A0A5M3MP56"/>
<comment type="caution">
    <text evidence="1">The sequence shown here is derived from an EMBL/GenBank/DDBJ whole genome shotgun (WGS) entry which is preliminary data.</text>
</comment>
<evidence type="ECO:0000313" key="1">
    <source>
        <dbReference type="EMBL" id="EIW80525.1"/>
    </source>
</evidence>